<accession>A0ABR0BMV2</accession>
<proteinExistence type="predicted"/>
<sequence length="146" mass="15459">MGAKIVEEREGVPAARAKTPELAGSWAAHRRLPSGPMALLPAWAARAAILAVPPSRRGTVQFQPDHDAASSSTPVSQSVSQQASKHRAPANATPATRKPASAAAATCSVRVASTAWVRCDNDDDYHHHHPHADPPERRNAKWMAGG</sequence>
<feature type="region of interest" description="Disordered" evidence="1">
    <location>
        <begin position="120"/>
        <end position="146"/>
    </location>
</feature>
<reference evidence="2 3" key="1">
    <citation type="journal article" date="2024" name="Microbiol. Resour. Announc.">
        <title>Genome annotations for the ascomycete fungi Trichoderma harzianum, Trichoderma aggressivum, and Purpureocillium lilacinum.</title>
        <authorList>
            <person name="Beijen E.P.W."/>
            <person name="Ohm R.A."/>
        </authorList>
    </citation>
    <scope>NUCLEOTIDE SEQUENCE [LARGE SCALE GENOMIC DNA]</scope>
    <source>
        <strain evidence="2 3">CBS 150709</strain>
    </source>
</reference>
<organism evidence="2 3">
    <name type="scientific">Purpureocillium lilacinum</name>
    <name type="common">Paecilomyces lilacinus</name>
    <dbReference type="NCBI Taxonomy" id="33203"/>
    <lineage>
        <taxon>Eukaryota</taxon>
        <taxon>Fungi</taxon>
        <taxon>Dikarya</taxon>
        <taxon>Ascomycota</taxon>
        <taxon>Pezizomycotina</taxon>
        <taxon>Sordariomycetes</taxon>
        <taxon>Hypocreomycetidae</taxon>
        <taxon>Hypocreales</taxon>
        <taxon>Ophiocordycipitaceae</taxon>
        <taxon>Purpureocillium</taxon>
    </lineage>
</organism>
<dbReference type="Proteomes" id="UP001287286">
    <property type="component" value="Unassembled WGS sequence"/>
</dbReference>
<name>A0ABR0BMV2_PURLI</name>
<gene>
    <name evidence="2" type="ORF">Purlil1_10377</name>
</gene>
<evidence type="ECO:0000313" key="2">
    <source>
        <dbReference type="EMBL" id="KAK4084194.1"/>
    </source>
</evidence>
<feature type="region of interest" description="Disordered" evidence="1">
    <location>
        <begin position="1"/>
        <end position="23"/>
    </location>
</feature>
<keyword evidence="3" id="KW-1185">Reference proteome</keyword>
<protein>
    <submittedName>
        <fullName evidence="2">Uncharacterized protein</fullName>
    </submittedName>
</protein>
<dbReference type="EMBL" id="JAWRVI010000052">
    <property type="protein sequence ID" value="KAK4084194.1"/>
    <property type="molecule type" value="Genomic_DNA"/>
</dbReference>
<evidence type="ECO:0000313" key="3">
    <source>
        <dbReference type="Proteomes" id="UP001287286"/>
    </source>
</evidence>
<feature type="compositionally biased region" description="Basic and acidic residues" evidence="1">
    <location>
        <begin position="1"/>
        <end position="11"/>
    </location>
</feature>
<feature type="region of interest" description="Disordered" evidence="1">
    <location>
        <begin position="57"/>
        <end position="105"/>
    </location>
</feature>
<comment type="caution">
    <text evidence="2">The sequence shown here is derived from an EMBL/GenBank/DDBJ whole genome shotgun (WGS) entry which is preliminary data.</text>
</comment>
<evidence type="ECO:0000256" key="1">
    <source>
        <dbReference type="SAM" id="MobiDB-lite"/>
    </source>
</evidence>
<feature type="compositionally biased region" description="Low complexity" evidence="1">
    <location>
        <begin position="92"/>
        <end position="105"/>
    </location>
</feature>
<feature type="compositionally biased region" description="Low complexity" evidence="1">
    <location>
        <begin position="69"/>
        <end position="83"/>
    </location>
</feature>